<evidence type="ECO:0000313" key="7">
    <source>
        <dbReference type="Proteomes" id="UP000333665"/>
    </source>
</evidence>
<dbReference type="Proteomes" id="UP000365807">
    <property type="component" value="Unassembled WGS sequence"/>
</dbReference>
<protein>
    <submittedName>
        <fullName evidence="3">DedA family protein</fullName>
    </submittedName>
</protein>
<feature type="domain" description="VTT" evidence="2">
    <location>
        <begin position="28"/>
        <end position="142"/>
    </location>
</feature>
<dbReference type="PANTHER" id="PTHR42709:SF2">
    <property type="entry name" value="INNER MEMBRANE PROTEIN YOHD"/>
    <property type="match status" value="1"/>
</dbReference>
<evidence type="ECO:0000313" key="8">
    <source>
        <dbReference type="Proteomes" id="UP000365807"/>
    </source>
</evidence>
<evidence type="ECO:0000313" key="9">
    <source>
        <dbReference type="Proteomes" id="UP000382436"/>
    </source>
</evidence>
<evidence type="ECO:0000313" key="6">
    <source>
        <dbReference type="EMBL" id="EAL8416725.1"/>
    </source>
</evidence>
<comment type="caution">
    <text evidence="3">The sequence shown here is derived from an EMBL/GenBank/DDBJ whole genome shotgun (WGS) entry which is preliminary data.</text>
</comment>
<dbReference type="EMBL" id="AACRQU010000009">
    <property type="protein sequence ID" value="EAL8416725.1"/>
    <property type="molecule type" value="Genomic_DNA"/>
</dbReference>
<dbReference type="OrthoDB" id="5372697at2"/>
<dbReference type="KEGG" id="ccof:VC76_05965"/>
<dbReference type="EMBL" id="AACGFG010000008">
    <property type="protein sequence ID" value="EAK4358541.1"/>
    <property type="molecule type" value="Genomic_DNA"/>
</dbReference>
<evidence type="ECO:0000313" key="4">
    <source>
        <dbReference type="EMBL" id="EAJ9197190.1"/>
    </source>
</evidence>
<dbReference type="EMBL" id="AACBVJ010000005">
    <property type="protein sequence ID" value="EAJ9197190.1"/>
    <property type="molecule type" value="Genomic_DNA"/>
</dbReference>
<dbReference type="Proteomes" id="UP000333665">
    <property type="component" value="Unassembled WGS sequence"/>
</dbReference>
<dbReference type="PANTHER" id="PTHR42709">
    <property type="entry name" value="ALKALINE PHOSPHATASE LIKE PROTEIN"/>
    <property type="match status" value="1"/>
</dbReference>
<evidence type="ECO:0000256" key="1">
    <source>
        <dbReference type="SAM" id="Phobius"/>
    </source>
</evidence>
<dbReference type="RefSeq" id="WP_002781270.1">
    <property type="nucleotide sequence ID" value="NZ_AP028341.1"/>
</dbReference>
<evidence type="ECO:0000313" key="5">
    <source>
        <dbReference type="EMBL" id="EAK4358541.1"/>
    </source>
</evidence>
<feature type="transmembrane region" description="Helical" evidence="1">
    <location>
        <begin position="12"/>
        <end position="34"/>
    </location>
</feature>
<reference evidence="3 10" key="2">
    <citation type="submission" date="2019-01" db="EMBL/GenBank/DDBJ databases">
        <authorList>
            <consortium name="PulseNet: The National Subtyping Network for Foodborne Disease Surveillance"/>
            <person name="Tarr C.L."/>
            <person name="Trees E."/>
            <person name="Katz L.S."/>
            <person name="Carleton-Romer H.A."/>
            <person name="Stroika S."/>
            <person name="Kucerova Z."/>
            <person name="Roache K.F."/>
            <person name="Sabol A.L."/>
            <person name="Besser J."/>
            <person name="Gerner-Smidt P."/>
        </authorList>
    </citation>
    <scope>NUCLEOTIDE SEQUENCE [LARGE SCALE GENOMIC DNA]</scope>
    <source>
        <strain evidence="4 9">PNUSAC001435</strain>
        <strain evidence="3 10">PNUSAC007828</strain>
    </source>
</reference>
<keyword evidence="1" id="KW-0812">Transmembrane</keyword>
<evidence type="ECO:0000313" key="3">
    <source>
        <dbReference type="EMBL" id="EAH8156466.1"/>
    </source>
</evidence>
<feature type="transmembrane region" description="Helical" evidence="1">
    <location>
        <begin position="125"/>
        <end position="150"/>
    </location>
</feature>
<dbReference type="EMBL" id="AABKAB010000001">
    <property type="protein sequence ID" value="EAH8156466.1"/>
    <property type="molecule type" value="Genomic_DNA"/>
</dbReference>
<dbReference type="InterPro" id="IPR032816">
    <property type="entry name" value="VTT_dom"/>
</dbReference>
<dbReference type="Proteomes" id="UP000576616">
    <property type="component" value="Unassembled WGS sequence"/>
</dbReference>
<reference evidence="6 7" key="1">
    <citation type="submission" date="2018-08" db="EMBL/GenBank/DDBJ databases">
        <authorList>
            <consortium name="NARMS: The National Antimicrobial Resistance Monitoring System"/>
        </authorList>
    </citation>
    <scope>NUCLEOTIDE SEQUENCE [LARGE SCALE GENOMIC DNA]</scope>
    <source>
        <strain evidence="5 8">FSIS11807978</strain>
        <strain evidence="6 7">FSIS11812579</strain>
    </source>
</reference>
<dbReference type="AlphaFoldDB" id="A0A1B3X8Z7"/>
<dbReference type="GO" id="GO:0005886">
    <property type="term" value="C:plasma membrane"/>
    <property type="evidence" value="ECO:0007669"/>
    <property type="project" value="TreeGrafter"/>
</dbReference>
<keyword evidence="1" id="KW-1133">Transmembrane helix</keyword>
<dbReference type="STRING" id="195.ATE51_01182"/>
<keyword evidence="1" id="KW-0472">Membrane</keyword>
<dbReference type="Pfam" id="PF09335">
    <property type="entry name" value="VTT_dom"/>
    <property type="match status" value="1"/>
</dbReference>
<proteinExistence type="predicted"/>
<evidence type="ECO:0000259" key="2">
    <source>
        <dbReference type="Pfam" id="PF09335"/>
    </source>
</evidence>
<feature type="transmembrane region" description="Helical" evidence="1">
    <location>
        <begin position="40"/>
        <end position="63"/>
    </location>
</feature>
<feature type="transmembrane region" description="Helical" evidence="1">
    <location>
        <begin position="162"/>
        <end position="180"/>
    </location>
</feature>
<dbReference type="InterPro" id="IPR051311">
    <property type="entry name" value="DedA_domain"/>
</dbReference>
<organism evidence="3 10">
    <name type="scientific">Campylobacter coli</name>
    <dbReference type="NCBI Taxonomy" id="195"/>
    <lineage>
        <taxon>Bacteria</taxon>
        <taxon>Pseudomonadati</taxon>
        <taxon>Campylobacterota</taxon>
        <taxon>Epsilonproteobacteria</taxon>
        <taxon>Campylobacterales</taxon>
        <taxon>Campylobacteraceae</taxon>
        <taxon>Campylobacter</taxon>
    </lineage>
</organism>
<evidence type="ECO:0000313" key="10">
    <source>
        <dbReference type="Proteomes" id="UP000576616"/>
    </source>
</evidence>
<gene>
    <name evidence="4" type="ORF">BZ274_03195</name>
    <name evidence="5" type="ORF">C6T04_06420</name>
    <name evidence="6" type="ORF">DYF97_04940</name>
    <name evidence="3" type="ORF">ES716_00685</name>
</gene>
<sequence length="185" mass="20772">MQDMIDTLLKYGYIVLFFYSLGGGMVGILAAGVLSSQGKMDLALCISIAFVANTLGSTLLFILGKYYKKDIMPYFKNHRRKLALAMMKTKQHGVVLLITQKFVYGLKTFIPIAAGIAKYKFINFFIINTFASLLWAVLLGYSAYAFGFAIEAIFNKLSSYPYIAPLFLIVLVGIIWFYLAKFSKK</sequence>
<accession>A0A1B3X8Z7</accession>
<name>A0A1B3X8Z7_CAMCO</name>
<dbReference type="Proteomes" id="UP000382436">
    <property type="component" value="Unassembled WGS sequence"/>
</dbReference>